<protein>
    <submittedName>
        <fullName evidence="2">CDP-diacylglycerol--glycerol-3-phosphate 3-phosphatidyltransferase</fullName>
    </submittedName>
</protein>
<keyword evidence="1" id="KW-0812">Transmembrane</keyword>
<sequence length="204" mass="21747">MTLYDLKPAFQARLRPYVDRLAEKGVTANQVTLAAAAISVLVGLLVMAAEVRPLFLLIPLWLGLRMAFNTADGMLAREHGQKSGLGAFFNELGDVVSDAFLYAPFAILPAFGPGLVAFVVLLAVLTEFAGVLAQALGASRRYDGPLGKSDRALVFGVIGAWVGFGWPLPDWSALALWAVAILLVVTIVKRVRAALAEMPVRAGE</sequence>
<proteinExistence type="predicted"/>
<evidence type="ECO:0000313" key="3">
    <source>
        <dbReference type="Proteomes" id="UP000199347"/>
    </source>
</evidence>
<organism evidence="2 3">
    <name type="scientific">Afifella marina DSM 2698</name>
    <dbReference type="NCBI Taxonomy" id="1120955"/>
    <lineage>
        <taxon>Bacteria</taxon>
        <taxon>Pseudomonadati</taxon>
        <taxon>Pseudomonadota</taxon>
        <taxon>Alphaproteobacteria</taxon>
        <taxon>Hyphomicrobiales</taxon>
        <taxon>Afifellaceae</taxon>
        <taxon>Afifella</taxon>
    </lineage>
</organism>
<keyword evidence="1" id="KW-1133">Transmembrane helix</keyword>
<keyword evidence="2" id="KW-0808">Transferase</keyword>
<keyword evidence="3" id="KW-1185">Reference proteome</keyword>
<dbReference type="Pfam" id="PF01066">
    <property type="entry name" value="CDP-OH_P_transf"/>
    <property type="match status" value="1"/>
</dbReference>
<dbReference type="EMBL" id="FMVW01000014">
    <property type="protein sequence ID" value="SCZ46370.1"/>
    <property type="molecule type" value="Genomic_DNA"/>
</dbReference>
<dbReference type="GO" id="GO:0016020">
    <property type="term" value="C:membrane"/>
    <property type="evidence" value="ECO:0007669"/>
    <property type="project" value="InterPro"/>
</dbReference>
<dbReference type="RefSeq" id="WP_092816557.1">
    <property type="nucleotide sequence ID" value="NZ_FMVW01000014.1"/>
</dbReference>
<evidence type="ECO:0000313" key="2">
    <source>
        <dbReference type="EMBL" id="SCZ46370.1"/>
    </source>
</evidence>
<feature type="transmembrane region" description="Helical" evidence="1">
    <location>
        <begin position="99"/>
        <end position="132"/>
    </location>
</feature>
<accession>A0A1G5PBI2</accession>
<feature type="transmembrane region" description="Helical" evidence="1">
    <location>
        <begin position="54"/>
        <end position="71"/>
    </location>
</feature>
<evidence type="ECO:0000256" key="1">
    <source>
        <dbReference type="SAM" id="Phobius"/>
    </source>
</evidence>
<feature type="transmembrane region" description="Helical" evidence="1">
    <location>
        <begin position="152"/>
        <end position="168"/>
    </location>
</feature>
<name>A0A1G5PBI2_AFIMA</name>
<feature type="transmembrane region" description="Helical" evidence="1">
    <location>
        <begin position="27"/>
        <end position="47"/>
    </location>
</feature>
<gene>
    <name evidence="2" type="ORF">SAMN03080610_03642</name>
</gene>
<dbReference type="InterPro" id="IPR000462">
    <property type="entry name" value="CDP-OH_P_trans"/>
</dbReference>
<dbReference type="InterPro" id="IPR043130">
    <property type="entry name" value="CDP-OH_PTrfase_TM_dom"/>
</dbReference>
<dbReference type="GO" id="GO:0016780">
    <property type="term" value="F:phosphotransferase activity, for other substituted phosphate groups"/>
    <property type="evidence" value="ECO:0007669"/>
    <property type="project" value="InterPro"/>
</dbReference>
<keyword evidence="1" id="KW-0472">Membrane</keyword>
<dbReference type="STRING" id="1120955.SAMN03080610_03642"/>
<dbReference type="GO" id="GO:0008654">
    <property type="term" value="P:phospholipid biosynthetic process"/>
    <property type="evidence" value="ECO:0007669"/>
    <property type="project" value="InterPro"/>
</dbReference>
<reference evidence="3" key="1">
    <citation type="submission" date="2016-10" db="EMBL/GenBank/DDBJ databases">
        <authorList>
            <person name="Varghese N."/>
            <person name="Submissions S."/>
        </authorList>
    </citation>
    <scope>NUCLEOTIDE SEQUENCE [LARGE SCALE GENOMIC DNA]</scope>
    <source>
        <strain evidence="3">DSM 2698</strain>
    </source>
</reference>
<dbReference type="Proteomes" id="UP000199347">
    <property type="component" value="Unassembled WGS sequence"/>
</dbReference>
<dbReference type="OrthoDB" id="1034332at2"/>
<dbReference type="AlphaFoldDB" id="A0A1G5PBI2"/>
<feature type="transmembrane region" description="Helical" evidence="1">
    <location>
        <begin position="174"/>
        <end position="191"/>
    </location>
</feature>
<dbReference type="Gene3D" id="1.20.120.1760">
    <property type="match status" value="1"/>
</dbReference>